<dbReference type="PANTHER" id="PTHR33751">
    <property type="entry name" value="CBB3-TYPE CYTOCHROME C OXIDASE SUBUNIT FIXP"/>
    <property type="match status" value="1"/>
</dbReference>
<comment type="caution">
    <text evidence="12">The sequence shown here is derived from an EMBL/GenBank/DDBJ whole genome shotgun (WGS) entry which is preliminary data.</text>
</comment>
<feature type="binding site" description="axial binding residue" evidence="9">
    <location>
        <position position="186"/>
    </location>
    <ligand>
        <name>heme c</name>
        <dbReference type="ChEBI" id="CHEBI:61717"/>
        <label>2</label>
    </ligand>
    <ligandPart>
        <name>Fe</name>
        <dbReference type="ChEBI" id="CHEBI:18248"/>
    </ligandPart>
</feature>
<dbReference type="InterPro" id="IPR009056">
    <property type="entry name" value="Cyt_c-like_dom"/>
</dbReference>
<dbReference type="Gene3D" id="1.10.760.10">
    <property type="entry name" value="Cytochrome c-like domain"/>
    <property type="match status" value="2"/>
</dbReference>
<dbReference type="GO" id="GO:0042597">
    <property type="term" value="C:periplasmic space"/>
    <property type="evidence" value="ECO:0007669"/>
    <property type="project" value="UniProtKB-SubCell"/>
</dbReference>
<dbReference type="PROSITE" id="PS51007">
    <property type="entry name" value="CYTC"/>
    <property type="match status" value="2"/>
</dbReference>
<comment type="subcellular location">
    <subcellularLocation>
        <location evidence="1">Periplasm</location>
    </subcellularLocation>
</comment>
<feature type="chain" id="PRO_5037955505" evidence="10">
    <location>
        <begin position="32"/>
        <end position="209"/>
    </location>
</feature>
<organism evidence="12 13">
    <name type="scientific">Dechloromonas agitata</name>
    <dbReference type="NCBI Taxonomy" id="73030"/>
    <lineage>
        <taxon>Bacteria</taxon>
        <taxon>Pseudomonadati</taxon>
        <taxon>Pseudomonadota</taxon>
        <taxon>Betaproteobacteria</taxon>
        <taxon>Rhodocyclales</taxon>
        <taxon>Azonexaceae</taxon>
        <taxon>Dechloromonas</taxon>
    </lineage>
</organism>
<dbReference type="SUPFAM" id="SSF46626">
    <property type="entry name" value="Cytochrome c"/>
    <property type="match status" value="2"/>
</dbReference>
<gene>
    <name evidence="12" type="ORF">HXL68_12865</name>
</gene>
<dbReference type="GO" id="GO:0005506">
    <property type="term" value="F:iron ion binding"/>
    <property type="evidence" value="ECO:0007669"/>
    <property type="project" value="InterPro"/>
</dbReference>
<evidence type="ECO:0000256" key="2">
    <source>
        <dbReference type="ARBA" id="ARBA00022448"/>
    </source>
</evidence>
<feature type="binding site" description="covalent" evidence="8">
    <location>
        <position position="48"/>
    </location>
    <ligand>
        <name>heme c</name>
        <dbReference type="ChEBI" id="CHEBI:61717"/>
        <label>1</label>
    </ligand>
</feature>
<evidence type="ECO:0000256" key="3">
    <source>
        <dbReference type="ARBA" id="ARBA00022617"/>
    </source>
</evidence>
<evidence type="ECO:0000256" key="1">
    <source>
        <dbReference type="ARBA" id="ARBA00004418"/>
    </source>
</evidence>
<proteinExistence type="predicted"/>
<evidence type="ECO:0000256" key="7">
    <source>
        <dbReference type="ARBA" id="ARBA00023004"/>
    </source>
</evidence>
<keyword evidence="3 8" id="KW-0349">Heme</keyword>
<dbReference type="PIRSF" id="PIRSF000005">
    <property type="entry name" value="Cytochrome_c4"/>
    <property type="match status" value="1"/>
</dbReference>
<keyword evidence="4 9" id="KW-0479">Metal-binding</keyword>
<feature type="binding site" description="covalent" evidence="8">
    <location>
        <position position="142"/>
    </location>
    <ligand>
        <name>heme c</name>
        <dbReference type="ChEBI" id="CHEBI:61717"/>
        <label>2</label>
    </ligand>
</feature>
<evidence type="ECO:0000256" key="9">
    <source>
        <dbReference type="PIRSR" id="PIRSR000005-2"/>
    </source>
</evidence>
<keyword evidence="10" id="KW-0732">Signal</keyword>
<evidence type="ECO:0000256" key="5">
    <source>
        <dbReference type="ARBA" id="ARBA00022764"/>
    </source>
</evidence>
<dbReference type="Proteomes" id="UP000718593">
    <property type="component" value="Unassembled WGS sequence"/>
</dbReference>
<dbReference type="InterPro" id="IPR050597">
    <property type="entry name" value="Cytochrome_c_Oxidase_Subunit"/>
</dbReference>
<evidence type="ECO:0000256" key="8">
    <source>
        <dbReference type="PIRSR" id="PIRSR000005-1"/>
    </source>
</evidence>
<dbReference type="InterPro" id="IPR024167">
    <property type="entry name" value="Cytochrome_c4-like"/>
</dbReference>
<keyword evidence="7 9" id="KW-0408">Iron</keyword>
<dbReference type="InterPro" id="IPR036909">
    <property type="entry name" value="Cyt_c-like_dom_sf"/>
</dbReference>
<feature type="binding site" description="covalent" evidence="8">
    <location>
        <position position="145"/>
    </location>
    <ligand>
        <name>heme c</name>
        <dbReference type="ChEBI" id="CHEBI:61717"/>
        <label>2</label>
    </ligand>
</feature>
<evidence type="ECO:0000259" key="11">
    <source>
        <dbReference type="PROSITE" id="PS51007"/>
    </source>
</evidence>
<accession>A0A930G070</accession>
<evidence type="ECO:0000313" key="13">
    <source>
        <dbReference type="Proteomes" id="UP000718593"/>
    </source>
</evidence>
<feature type="binding site" description="covalent" evidence="8">
    <location>
        <position position="45"/>
    </location>
    <ligand>
        <name>heme c</name>
        <dbReference type="ChEBI" id="CHEBI:61717"/>
        <label>1</label>
    </ligand>
</feature>
<dbReference type="GO" id="GO:0009055">
    <property type="term" value="F:electron transfer activity"/>
    <property type="evidence" value="ECO:0007669"/>
    <property type="project" value="InterPro"/>
</dbReference>
<evidence type="ECO:0000256" key="4">
    <source>
        <dbReference type="ARBA" id="ARBA00022723"/>
    </source>
</evidence>
<evidence type="ECO:0000313" key="12">
    <source>
        <dbReference type="EMBL" id="MBF1165916.1"/>
    </source>
</evidence>
<dbReference type="GO" id="GO:0020037">
    <property type="term" value="F:heme binding"/>
    <property type="evidence" value="ECO:0007669"/>
    <property type="project" value="InterPro"/>
</dbReference>
<dbReference type="EMBL" id="JABZMI010000306">
    <property type="protein sequence ID" value="MBF1165916.1"/>
    <property type="molecule type" value="Genomic_DNA"/>
</dbReference>
<feature type="domain" description="Cytochrome c" evidence="11">
    <location>
        <begin position="121"/>
        <end position="209"/>
    </location>
</feature>
<name>A0A930G070_9RHOO</name>
<dbReference type="PANTHER" id="PTHR33751:SF9">
    <property type="entry name" value="CYTOCHROME C4"/>
    <property type="match status" value="1"/>
</dbReference>
<keyword evidence="6" id="KW-0249">Electron transport</keyword>
<feature type="binding site" description="axial binding residue" evidence="9">
    <location>
        <position position="146"/>
    </location>
    <ligand>
        <name>heme c</name>
        <dbReference type="ChEBI" id="CHEBI:61717"/>
        <label>2</label>
    </ligand>
    <ligandPart>
        <name>Fe</name>
        <dbReference type="ChEBI" id="CHEBI:18248"/>
    </ligandPart>
</feature>
<dbReference type="AlphaFoldDB" id="A0A930G070"/>
<evidence type="ECO:0000256" key="10">
    <source>
        <dbReference type="SAM" id="SignalP"/>
    </source>
</evidence>
<feature type="binding site" description="axial binding residue" evidence="9">
    <location>
        <position position="88"/>
    </location>
    <ligand>
        <name>heme c</name>
        <dbReference type="ChEBI" id="CHEBI:61717"/>
        <label>1</label>
    </ligand>
    <ligandPart>
        <name>Fe</name>
        <dbReference type="ChEBI" id="CHEBI:18248"/>
    </ligandPart>
</feature>
<keyword evidence="5" id="KW-0574">Periplasm</keyword>
<feature type="binding site" description="axial binding residue" evidence="9">
    <location>
        <position position="49"/>
    </location>
    <ligand>
        <name>heme c</name>
        <dbReference type="ChEBI" id="CHEBI:61717"/>
        <label>1</label>
    </ligand>
    <ligandPart>
        <name>Fe</name>
        <dbReference type="ChEBI" id="CHEBI:18248"/>
    </ligandPart>
</feature>
<dbReference type="Pfam" id="PF00034">
    <property type="entry name" value="Cytochrom_C"/>
    <property type="match status" value="2"/>
</dbReference>
<comment type="PTM">
    <text evidence="8">Binds 2 heme c groups covalently per subunit.</text>
</comment>
<protein>
    <submittedName>
        <fullName evidence="12">C-type cytochrome</fullName>
    </submittedName>
</protein>
<feature type="domain" description="Cytochrome c" evidence="11">
    <location>
        <begin position="32"/>
        <end position="111"/>
    </location>
</feature>
<reference evidence="12" key="1">
    <citation type="submission" date="2020-04" db="EMBL/GenBank/DDBJ databases">
        <title>Deep metagenomics examines the oral microbiome during advanced dental caries in children, revealing novel taxa and co-occurrences with host molecules.</title>
        <authorList>
            <person name="Baker J.L."/>
            <person name="Morton J.T."/>
            <person name="Dinis M."/>
            <person name="Alvarez R."/>
            <person name="Tran N.C."/>
            <person name="Knight R."/>
            <person name="Edlund A."/>
        </authorList>
    </citation>
    <scope>NUCLEOTIDE SEQUENCE</scope>
    <source>
        <strain evidence="12">JCVI_32_bin.24</strain>
    </source>
</reference>
<keyword evidence="2" id="KW-0813">Transport</keyword>
<feature type="signal peptide" evidence="10">
    <location>
        <begin position="1"/>
        <end position="31"/>
    </location>
</feature>
<evidence type="ECO:0000256" key="6">
    <source>
        <dbReference type="ARBA" id="ARBA00022982"/>
    </source>
</evidence>
<sequence>MKTRGNHLKRTLRHLLSIGLLGLSLSAGSQAADQVRAEEIVGGRCFLCHGLKGESASAVFPRLAGQHAEYIAKQLADFKSGKRASETMKPQVEDLTPAEMKALGQFFEAKVVGPRKARDAELLSVGKYIFERGNQFSGLAACASCHGPKGLGTPQLPRLAGQHPRYIEDQLKQFNKRERTNDNAVMHTIASKLTELETHAVAEYIATLD</sequence>